<dbReference type="RefSeq" id="WP_286186585.1">
    <property type="nucleotide sequence ID" value="NZ_QXMN01000297.1"/>
</dbReference>
<keyword evidence="4" id="KW-1185">Reference proteome</keyword>
<feature type="signal peptide" evidence="2">
    <location>
        <begin position="1"/>
        <end position="22"/>
    </location>
</feature>
<dbReference type="Gene3D" id="3.40.190.150">
    <property type="entry name" value="Bordetella uptake gene, domain 1"/>
    <property type="match status" value="1"/>
</dbReference>
<dbReference type="EMBL" id="QXMN01000297">
    <property type="protein sequence ID" value="RIX69177.1"/>
    <property type="molecule type" value="Genomic_DNA"/>
</dbReference>
<evidence type="ECO:0000256" key="2">
    <source>
        <dbReference type="SAM" id="SignalP"/>
    </source>
</evidence>
<sequence>MQKRQFIAAIGAALMTTGMAQAQTAFPAQQPVKWVVPYAPGGTTDVIARNLAIGMSKELGQTVVVENKPGAATIIGATQIVRSPADGYTVGTADSGTLAFNPAMYRSLSYDAQKDFSFIGGLG</sequence>
<name>A0A9X8CXP5_9BURK</name>
<dbReference type="AlphaFoldDB" id="A0A9X8CXP5"/>
<dbReference type="Proteomes" id="UP000265619">
    <property type="component" value="Unassembled WGS sequence"/>
</dbReference>
<dbReference type="PANTHER" id="PTHR42928:SF5">
    <property type="entry name" value="BLR1237 PROTEIN"/>
    <property type="match status" value="1"/>
</dbReference>
<evidence type="ECO:0000313" key="3">
    <source>
        <dbReference type="EMBL" id="RIX69177.1"/>
    </source>
</evidence>
<dbReference type="PANTHER" id="PTHR42928">
    <property type="entry name" value="TRICARBOXYLATE-BINDING PROTEIN"/>
    <property type="match status" value="1"/>
</dbReference>
<protein>
    <submittedName>
        <fullName evidence="3">Tripartite tricarboxylate transporter substrate binding protein</fullName>
    </submittedName>
</protein>
<reference evidence="3 4" key="1">
    <citation type="submission" date="2018-09" db="EMBL/GenBank/DDBJ databases">
        <title>Acidovorax cavernicola nov. sp. isolated from Gruta de las Maravillas (Aracena, Spain).</title>
        <authorList>
            <person name="Jurado V."/>
            <person name="Gutierrez-Patricio S."/>
            <person name="Gonzalez-Pimentel J.L."/>
            <person name="Miller A.Z."/>
            <person name="Laiz L."/>
            <person name="Saiz-Jimenez C."/>
        </authorList>
    </citation>
    <scope>NUCLEOTIDE SEQUENCE [LARGE SCALE GENOMIC DNA]</scope>
    <source>
        <strain evidence="3 4">1011MAR4D40.2</strain>
    </source>
</reference>
<dbReference type="InterPro" id="IPR005064">
    <property type="entry name" value="BUG"/>
</dbReference>
<comment type="similarity">
    <text evidence="1">Belongs to the UPF0065 (bug) family.</text>
</comment>
<organism evidence="3 4">
    <name type="scientific">Acidovorax cavernicola</name>
    <dbReference type="NCBI Taxonomy" id="1675792"/>
    <lineage>
        <taxon>Bacteria</taxon>
        <taxon>Pseudomonadati</taxon>
        <taxon>Pseudomonadota</taxon>
        <taxon>Betaproteobacteria</taxon>
        <taxon>Burkholderiales</taxon>
        <taxon>Comamonadaceae</taxon>
        <taxon>Acidovorax</taxon>
    </lineage>
</organism>
<dbReference type="Pfam" id="PF03401">
    <property type="entry name" value="TctC"/>
    <property type="match status" value="1"/>
</dbReference>
<accession>A0A9X8CXP5</accession>
<keyword evidence="2" id="KW-0732">Signal</keyword>
<evidence type="ECO:0000313" key="4">
    <source>
        <dbReference type="Proteomes" id="UP000265619"/>
    </source>
</evidence>
<proteinExistence type="inferred from homology"/>
<evidence type="ECO:0000256" key="1">
    <source>
        <dbReference type="ARBA" id="ARBA00006987"/>
    </source>
</evidence>
<gene>
    <name evidence="3" type="ORF">D3H34_33250</name>
</gene>
<feature type="chain" id="PRO_5040725247" evidence="2">
    <location>
        <begin position="23"/>
        <end position="123"/>
    </location>
</feature>
<dbReference type="InterPro" id="IPR042100">
    <property type="entry name" value="Bug_dom1"/>
</dbReference>
<feature type="non-terminal residue" evidence="3">
    <location>
        <position position="123"/>
    </location>
</feature>
<comment type="caution">
    <text evidence="3">The sequence shown here is derived from an EMBL/GenBank/DDBJ whole genome shotgun (WGS) entry which is preliminary data.</text>
</comment>